<dbReference type="InterPro" id="IPR013126">
    <property type="entry name" value="Hsp_70_fam"/>
</dbReference>
<dbReference type="Pfam" id="PF00012">
    <property type="entry name" value="HSP70"/>
    <property type="match status" value="1"/>
</dbReference>
<evidence type="ECO:0000259" key="8">
    <source>
        <dbReference type="SMART" id="SM00499"/>
    </source>
</evidence>
<comment type="similarity">
    <text evidence="1 6">Belongs to the plant LTP family.</text>
</comment>
<evidence type="ECO:0000313" key="9">
    <source>
        <dbReference type="EMBL" id="PHT36027.1"/>
    </source>
</evidence>
<keyword evidence="10" id="KW-1185">Reference proteome</keyword>
<reference evidence="9 10" key="1">
    <citation type="journal article" date="2017" name="Genome Biol.">
        <title>New reference genome sequences of hot pepper reveal the massive evolution of plant disease-resistance genes by retroduplication.</title>
        <authorList>
            <person name="Kim S."/>
            <person name="Park J."/>
            <person name="Yeom S.I."/>
            <person name="Kim Y.M."/>
            <person name="Seo E."/>
            <person name="Kim K.T."/>
            <person name="Kim M.S."/>
            <person name="Lee J.M."/>
            <person name="Cheong K."/>
            <person name="Shin H.S."/>
            <person name="Kim S.B."/>
            <person name="Han K."/>
            <person name="Lee J."/>
            <person name="Park M."/>
            <person name="Lee H.A."/>
            <person name="Lee H.Y."/>
            <person name="Lee Y."/>
            <person name="Oh S."/>
            <person name="Lee J.H."/>
            <person name="Choi E."/>
            <person name="Choi E."/>
            <person name="Lee S.E."/>
            <person name="Jeon J."/>
            <person name="Kim H."/>
            <person name="Choi G."/>
            <person name="Song H."/>
            <person name="Lee J."/>
            <person name="Lee S.C."/>
            <person name="Kwon J.K."/>
            <person name="Lee H.Y."/>
            <person name="Koo N."/>
            <person name="Hong Y."/>
            <person name="Kim R.W."/>
            <person name="Kang W.H."/>
            <person name="Huh J.H."/>
            <person name="Kang B.C."/>
            <person name="Yang T.J."/>
            <person name="Lee Y.H."/>
            <person name="Bennetzen J.L."/>
            <person name="Choi D."/>
        </authorList>
    </citation>
    <scope>NUCLEOTIDE SEQUENCE [LARGE SCALE GENOMIC DNA]</scope>
    <source>
        <strain evidence="10">cv. PBC81</strain>
    </source>
</reference>
<dbReference type="PRINTS" id="PR00382">
    <property type="entry name" value="LIPIDTRNSFER"/>
</dbReference>
<dbReference type="CDD" id="cd01960">
    <property type="entry name" value="nsLTP1"/>
    <property type="match status" value="1"/>
</dbReference>
<evidence type="ECO:0000313" key="10">
    <source>
        <dbReference type="Proteomes" id="UP000224567"/>
    </source>
</evidence>
<keyword evidence="7" id="KW-0732">Signal</keyword>
<organism evidence="9 10">
    <name type="scientific">Capsicum baccatum</name>
    <name type="common">Peruvian pepper</name>
    <dbReference type="NCBI Taxonomy" id="33114"/>
    <lineage>
        <taxon>Eukaryota</taxon>
        <taxon>Viridiplantae</taxon>
        <taxon>Streptophyta</taxon>
        <taxon>Embryophyta</taxon>
        <taxon>Tracheophyta</taxon>
        <taxon>Spermatophyta</taxon>
        <taxon>Magnoliopsida</taxon>
        <taxon>eudicotyledons</taxon>
        <taxon>Gunneridae</taxon>
        <taxon>Pentapetalae</taxon>
        <taxon>asterids</taxon>
        <taxon>lamiids</taxon>
        <taxon>Solanales</taxon>
        <taxon>Solanaceae</taxon>
        <taxon>Solanoideae</taxon>
        <taxon>Capsiceae</taxon>
        <taxon>Capsicum</taxon>
    </lineage>
</organism>
<dbReference type="Proteomes" id="UP000224567">
    <property type="component" value="Unassembled WGS sequence"/>
</dbReference>
<keyword evidence="3" id="KW-0547">Nucleotide-binding</keyword>
<feature type="domain" description="Bifunctional inhibitor/plant lipid transfer protein/seed storage helical" evidence="8">
    <location>
        <begin position="27"/>
        <end position="110"/>
    </location>
</feature>
<dbReference type="AlphaFoldDB" id="A0A2G2VSR5"/>
<dbReference type="PANTHER" id="PTHR33076">
    <property type="entry name" value="NON-SPECIFIC LIPID-TRANSFER PROTEIN 2-RELATED"/>
    <property type="match status" value="1"/>
</dbReference>
<dbReference type="SUPFAM" id="SSF47699">
    <property type="entry name" value="Bifunctional inhibitor/lipid-transfer protein/seed storage 2S albumin"/>
    <property type="match status" value="1"/>
</dbReference>
<feature type="signal peptide" evidence="7">
    <location>
        <begin position="1"/>
        <end position="24"/>
    </location>
</feature>
<keyword evidence="4" id="KW-0067">ATP-binding</keyword>
<dbReference type="SMART" id="SM00499">
    <property type="entry name" value="AAI"/>
    <property type="match status" value="1"/>
</dbReference>
<dbReference type="GO" id="GO:0008289">
    <property type="term" value="F:lipid binding"/>
    <property type="evidence" value="ECO:0007669"/>
    <property type="project" value="UniProtKB-KW"/>
</dbReference>
<reference evidence="10" key="2">
    <citation type="journal article" date="2017" name="J. Anim. Genet.">
        <title>Multiple reference genome sequences of hot pepper reveal the massive evolution of plant disease resistance genes by retroduplication.</title>
        <authorList>
            <person name="Kim S."/>
            <person name="Park J."/>
            <person name="Yeom S.-I."/>
            <person name="Kim Y.-M."/>
            <person name="Seo E."/>
            <person name="Kim K.-T."/>
            <person name="Kim M.-S."/>
            <person name="Lee J.M."/>
            <person name="Cheong K."/>
            <person name="Shin H.-S."/>
            <person name="Kim S.-B."/>
            <person name="Han K."/>
            <person name="Lee J."/>
            <person name="Park M."/>
            <person name="Lee H.-A."/>
            <person name="Lee H.-Y."/>
            <person name="Lee Y."/>
            <person name="Oh S."/>
            <person name="Lee J.H."/>
            <person name="Choi E."/>
            <person name="Choi E."/>
            <person name="Lee S.E."/>
            <person name="Jeon J."/>
            <person name="Kim H."/>
            <person name="Choi G."/>
            <person name="Song H."/>
            <person name="Lee J."/>
            <person name="Lee S.-C."/>
            <person name="Kwon J.-K."/>
            <person name="Lee H.-Y."/>
            <person name="Koo N."/>
            <person name="Hong Y."/>
            <person name="Kim R.W."/>
            <person name="Kang W.-H."/>
            <person name="Huh J.H."/>
            <person name="Kang B.-C."/>
            <person name="Yang T.-J."/>
            <person name="Lee Y.-H."/>
            <person name="Bennetzen J.L."/>
            <person name="Choi D."/>
        </authorList>
    </citation>
    <scope>NUCLEOTIDE SEQUENCE [LARGE SCALE GENOMIC DNA]</scope>
    <source>
        <strain evidence="10">cv. PBC81</strain>
    </source>
</reference>
<comment type="function">
    <text evidence="6">Plant non-specific lipid-transfer proteins transfer phospholipids as well as galactolipids across membranes. May play a role in wax or cutin deposition in the cell walls of expanding epidermal cells and certain secretory tissues.</text>
</comment>
<dbReference type="Gene3D" id="2.60.34.10">
    <property type="entry name" value="Substrate Binding Domain Of DNAk, Chain A, domain 1"/>
    <property type="match status" value="1"/>
</dbReference>
<evidence type="ECO:0000256" key="6">
    <source>
        <dbReference type="RuleBase" id="RU000628"/>
    </source>
</evidence>
<evidence type="ECO:0000256" key="2">
    <source>
        <dbReference type="ARBA" id="ARBA00022448"/>
    </source>
</evidence>
<dbReference type="Pfam" id="PF00234">
    <property type="entry name" value="Tryp_alpha_amyl"/>
    <property type="match status" value="1"/>
</dbReference>
<dbReference type="STRING" id="33114.A0A2G2VSR5"/>
<dbReference type="InterPro" id="IPR029047">
    <property type="entry name" value="HSP70_peptide-bd_sf"/>
</dbReference>
<name>A0A2G2VSR5_CAPBA</name>
<dbReference type="GO" id="GO:0005524">
    <property type="term" value="F:ATP binding"/>
    <property type="evidence" value="ECO:0007669"/>
    <property type="project" value="UniProtKB-KW"/>
</dbReference>
<proteinExistence type="inferred from homology"/>
<evidence type="ECO:0000256" key="4">
    <source>
        <dbReference type="ARBA" id="ARBA00022840"/>
    </source>
</evidence>
<comment type="caution">
    <text evidence="9">The sequence shown here is derived from an EMBL/GenBank/DDBJ whole genome shotgun (WGS) entry which is preliminary data.</text>
</comment>
<evidence type="ECO:0000256" key="3">
    <source>
        <dbReference type="ARBA" id="ARBA00022741"/>
    </source>
</evidence>
<evidence type="ECO:0000256" key="1">
    <source>
        <dbReference type="ARBA" id="ARBA00009748"/>
    </source>
</evidence>
<dbReference type="OrthoDB" id="1890443at2759"/>
<sequence>MEMVSKIACLVVLCMVVAAPHAEALTCGQVAGDLAACLPYLQGQGPLGGCCGGVKGLLGAAKTPADRKTACTCLKSAANAIKGINLSKAAGLPAACGVNIPYKISPSTDCSTGCVASVDCQCFFFLEVFNQAEVVSDENEMAELLRTGKSSKIDLKYNANQMFDECPQWFKSKVLVELHSISNTTTMETVIVNSHHVLVIEDTIPKLMGCNDLSNASSIPTHLESSPWLISIEVLIFKNTVHKLDMKLGDKLFDMKLERDNFVEVYGPHTTFGLPHALGLYIYYWVDTGQVFWDFLDRVNSVAMKSGDWDENESTVIETEGAEVSEPRDKPSEDVCLTEKYSVGNDGIIVEAWENTTKIVSIEATIEQSENTKPEQNIDVEASSKFLTPSQNQNMTEMKVIMSTIKIKIPGNGILEIAIFREMRSGIRQLTAAISLCFYLRESYAIITRARFEEFCMSMLFKSMGPVGKCLNEAMDYLDEKKLYPSINLDDDTTCGAAVIDTILIGNGDENIQELLVVNVTLLKLDVEAVGRTIIVLISRSATISAKEEQIFPTYSDHQLENAPIEELIRLNYCNWHWQFWGCSVYITKLR</sequence>
<dbReference type="InterPro" id="IPR016140">
    <property type="entry name" value="Bifunc_inhib/LTP/seed_store"/>
</dbReference>
<accession>A0A2G2VSR5</accession>
<dbReference type="EMBL" id="MLFT02000010">
    <property type="protein sequence ID" value="PHT36027.1"/>
    <property type="molecule type" value="Genomic_DNA"/>
</dbReference>
<gene>
    <name evidence="9" type="ORF">CQW23_23727</name>
</gene>
<keyword evidence="5 6" id="KW-0446">Lipid-binding</keyword>
<keyword evidence="2 6" id="KW-0813">Transport</keyword>
<dbReference type="InterPro" id="IPR000528">
    <property type="entry name" value="Plant_nsLTP"/>
</dbReference>
<dbReference type="GO" id="GO:0006869">
    <property type="term" value="P:lipid transport"/>
    <property type="evidence" value="ECO:0007669"/>
    <property type="project" value="InterPro"/>
</dbReference>
<evidence type="ECO:0000256" key="5">
    <source>
        <dbReference type="ARBA" id="ARBA00023121"/>
    </source>
</evidence>
<feature type="chain" id="PRO_5013908396" description="Non-specific lipid-transfer protein" evidence="7">
    <location>
        <begin position="25"/>
        <end position="591"/>
    </location>
</feature>
<dbReference type="Gene3D" id="1.10.110.10">
    <property type="entry name" value="Plant lipid-transfer and hydrophobic proteins"/>
    <property type="match status" value="1"/>
</dbReference>
<evidence type="ECO:0000256" key="7">
    <source>
        <dbReference type="SAM" id="SignalP"/>
    </source>
</evidence>
<protein>
    <recommendedName>
        <fullName evidence="6">Non-specific lipid-transfer protein</fullName>
    </recommendedName>
</protein>
<dbReference type="GO" id="GO:0140662">
    <property type="term" value="F:ATP-dependent protein folding chaperone"/>
    <property type="evidence" value="ECO:0007669"/>
    <property type="project" value="InterPro"/>
</dbReference>
<dbReference type="InterPro" id="IPR036312">
    <property type="entry name" value="Bifun_inhib/LTP/seed_sf"/>
</dbReference>